<keyword evidence="2" id="KW-0285">Flavoprotein</keyword>
<keyword evidence="7" id="KW-1185">Reference proteome</keyword>
<dbReference type="InterPro" id="IPR020946">
    <property type="entry name" value="Flavin_mOase-like"/>
</dbReference>
<keyword evidence="3" id="KW-0274">FAD</keyword>
<reference evidence="6" key="1">
    <citation type="submission" date="2019-04" db="EMBL/GenBank/DDBJ databases">
        <title>Sequencing of skin fungus with MAO and IRED activity.</title>
        <authorList>
            <person name="Marsaioli A.J."/>
            <person name="Bonatto J.M.C."/>
            <person name="Reis Junior O."/>
        </authorList>
    </citation>
    <scope>NUCLEOTIDE SEQUENCE</scope>
    <source>
        <strain evidence="6">28M1</strain>
    </source>
</reference>
<dbReference type="Pfam" id="PF00743">
    <property type="entry name" value="FMO-like"/>
    <property type="match status" value="1"/>
</dbReference>
<comment type="similarity">
    <text evidence="1">Belongs to the FMO family.</text>
</comment>
<proteinExistence type="inferred from homology"/>
<evidence type="ECO:0000313" key="6">
    <source>
        <dbReference type="EMBL" id="KAF3041740.1"/>
    </source>
</evidence>
<evidence type="ECO:0000256" key="3">
    <source>
        <dbReference type="ARBA" id="ARBA00022827"/>
    </source>
</evidence>
<dbReference type="InterPro" id="IPR050346">
    <property type="entry name" value="FMO-like"/>
</dbReference>
<dbReference type="SUPFAM" id="SSF51905">
    <property type="entry name" value="FAD/NAD(P)-binding domain"/>
    <property type="match status" value="2"/>
</dbReference>
<feature type="region of interest" description="Disordered" evidence="5">
    <location>
        <begin position="531"/>
        <end position="563"/>
    </location>
</feature>
<evidence type="ECO:0000256" key="5">
    <source>
        <dbReference type="SAM" id="MobiDB-lite"/>
    </source>
</evidence>
<dbReference type="PANTHER" id="PTHR23023">
    <property type="entry name" value="DIMETHYLANILINE MONOOXYGENASE"/>
    <property type="match status" value="1"/>
</dbReference>
<evidence type="ECO:0000256" key="4">
    <source>
        <dbReference type="ARBA" id="ARBA00023002"/>
    </source>
</evidence>
<evidence type="ECO:0000256" key="2">
    <source>
        <dbReference type="ARBA" id="ARBA00022630"/>
    </source>
</evidence>
<dbReference type="AlphaFoldDB" id="A0A9P4WTV2"/>
<organism evidence="6 7">
    <name type="scientific">Didymella heteroderae</name>
    <dbReference type="NCBI Taxonomy" id="1769908"/>
    <lineage>
        <taxon>Eukaryota</taxon>
        <taxon>Fungi</taxon>
        <taxon>Dikarya</taxon>
        <taxon>Ascomycota</taxon>
        <taxon>Pezizomycotina</taxon>
        <taxon>Dothideomycetes</taxon>
        <taxon>Pleosporomycetidae</taxon>
        <taxon>Pleosporales</taxon>
        <taxon>Pleosporineae</taxon>
        <taxon>Didymellaceae</taxon>
        <taxon>Didymella</taxon>
    </lineage>
</organism>
<dbReference type="GO" id="GO:0050660">
    <property type="term" value="F:flavin adenine dinucleotide binding"/>
    <property type="evidence" value="ECO:0007669"/>
    <property type="project" value="InterPro"/>
</dbReference>
<evidence type="ECO:0000256" key="1">
    <source>
        <dbReference type="ARBA" id="ARBA00009183"/>
    </source>
</evidence>
<dbReference type="OrthoDB" id="66881at2759"/>
<gene>
    <name evidence="6" type="ORF">E8E12_008320</name>
</gene>
<dbReference type="GO" id="GO:0004499">
    <property type="term" value="F:N,N-dimethylaniline monooxygenase activity"/>
    <property type="evidence" value="ECO:0007669"/>
    <property type="project" value="InterPro"/>
</dbReference>
<keyword evidence="4" id="KW-0560">Oxidoreductase</keyword>
<dbReference type="InterPro" id="IPR036188">
    <property type="entry name" value="FAD/NAD-bd_sf"/>
</dbReference>
<dbReference type="PRINTS" id="PR00469">
    <property type="entry name" value="PNDRDTASEII"/>
</dbReference>
<dbReference type="Gene3D" id="3.50.50.60">
    <property type="entry name" value="FAD/NAD(P)-binding domain"/>
    <property type="match status" value="1"/>
</dbReference>
<dbReference type="EMBL" id="SWKV01000019">
    <property type="protein sequence ID" value="KAF3041740.1"/>
    <property type="molecule type" value="Genomic_DNA"/>
</dbReference>
<dbReference type="GO" id="GO:0050661">
    <property type="term" value="F:NADP binding"/>
    <property type="evidence" value="ECO:0007669"/>
    <property type="project" value="InterPro"/>
</dbReference>
<protein>
    <submittedName>
        <fullName evidence="6">Uncharacterized protein</fullName>
    </submittedName>
</protein>
<sequence>MKETIADIDVEVSSYPTAAEVQQYLVSYANHFRLGHHLRLNTTVNRITFDNARHQWAVQIEGRDVQHFDKVVIAIGGLTSLPNVPIIEGLEKFKGTTLHSRAFKKPEDFAGKRVMVVGFGNTAADTATALANVAEKIYIAHRNGARILPRKVSGRPVDHALSLRLFAMQSWIMTRFPVFGSKMFDKFVKSLQDKSFELRPEWGFEPAQVTPIVSDHLVDYLENGLIESFKGIKRVIGDNQVELDDSDIVDVDILIWCTGYKADFNMLETRFDPTSRSATAWSIAGGSNGKPLARLYHNVFSLEKPDSLAFLGNVHTTLAGFQLFDMASMAIAQVWKGASTLPTQAEMTRAIDEHHTWLAEQASRRSNVSPGQYSASPLTLWLRVPLPWYTSATFAQFPDETHSSIQRTFTSPFTPTTSNKFCGYCGTQLSSWSERTRDEAEHICLPVGSLLDEDQELLNTLGFFGDSSDEETSVAGLAQTNPTRTVARSEPQARGAPWFEEIVRNTSLGRFRQQRGGHSDNGVQVEWEVTEWTEGGDSESGNATPSKRKRGDLEAGDAEMRYV</sequence>
<dbReference type="Proteomes" id="UP000758155">
    <property type="component" value="Unassembled WGS sequence"/>
</dbReference>
<evidence type="ECO:0000313" key="7">
    <source>
        <dbReference type="Proteomes" id="UP000758155"/>
    </source>
</evidence>
<accession>A0A9P4WTV2</accession>
<name>A0A9P4WTV2_9PLEO</name>
<comment type="caution">
    <text evidence="6">The sequence shown here is derived from an EMBL/GenBank/DDBJ whole genome shotgun (WGS) entry which is preliminary data.</text>
</comment>